<feature type="region of interest" description="Disordered" evidence="5">
    <location>
        <begin position="456"/>
        <end position="494"/>
    </location>
</feature>
<dbReference type="Gene3D" id="3.40.50.1820">
    <property type="entry name" value="alpha/beta hydrolase"/>
    <property type="match status" value="1"/>
</dbReference>
<comment type="caution">
    <text evidence="6">The sequence shown here is derived from an EMBL/GenBank/DDBJ whole genome shotgun (WGS) entry which is preliminary data.</text>
</comment>
<dbReference type="GO" id="GO:0005811">
    <property type="term" value="C:lipid droplet"/>
    <property type="evidence" value="ECO:0007669"/>
    <property type="project" value="UniProtKB-SubCell"/>
</dbReference>
<dbReference type="PANTHER" id="PTHR13390">
    <property type="entry name" value="LIPASE"/>
    <property type="match status" value="1"/>
</dbReference>
<keyword evidence="3" id="KW-0551">Lipid droplet</keyword>
<feature type="compositionally biased region" description="Low complexity" evidence="5">
    <location>
        <begin position="409"/>
        <end position="432"/>
    </location>
</feature>
<name>A0A8J4GEM6_9CHLO</name>
<evidence type="ECO:0000313" key="7">
    <source>
        <dbReference type="Proteomes" id="UP000722791"/>
    </source>
</evidence>
<dbReference type="AlphaFoldDB" id="A0A8J4GEM6"/>
<dbReference type="InterPro" id="IPR029058">
    <property type="entry name" value="AB_hydrolase_fold"/>
</dbReference>
<dbReference type="EMBL" id="BNCQ01000019">
    <property type="protein sequence ID" value="GIM05721.1"/>
    <property type="molecule type" value="Genomic_DNA"/>
</dbReference>
<accession>A0A8J4GEM6</accession>
<dbReference type="Proteomes" id="UP000722791">
    <property type="component" value="Unassembled WGS sequence"/>
</dbReference>
<feature type="region of interest" description="Disordered" evidence="5">
    <location>
        <begin position="401"/>
        <end position="432"/>
    </location>
</feature>
<dbReference type="SUPFAM" id="SSF53474">
    <property type="entry name" value="alpha/beta-Hydrolases"/>
    <property type="match status" value="1"/>
</dbReference>
<dbReference type="Pfam" id="PF10230">
    <property type="entry name" value="LIDHydrolase"/>
    <property type="match status" value="2"/>
</dbReference>
<feature type="region of interest" description="Disordered" evidence="5">
    <location>
        <begin position="527"/>
        <end position="555"/>
    </location>
</feature>
<dbReference type="PANTHER" id="PTHR13390:SF0">
    <property type="entry name" value="LIPID DROPLET-ASSOCIATED HYDROLASE"/>
    <property type="match status" value="1"/>
</dbReference>
<comment type="subcellular location">
    <subcellularLocation>
        <location evidence="1">Lipid droplet</location>
    </subcellularLocation>
</comment>
<evidence type="ECO:0000313" key="6">
    <source>
        <dbReference type="EMBL" id="GIM05721.1"/>
    </source>
</evidence>
<evidence type="ECO:0000256" key="3">
    <source>
        <dbReference type="ARBA" id="ARBA00022677"/>
    </source>
</evidence>
<gene>
    <name evidence="6" type="ORF">Vretimale_10159</name>
</gene>
<sequence length="555" mass="60232">MTIGSSSPIWQRFCAVAGITTEVFGINASAGIPRLQVVVIPGNPGSAEYFKPFMLSVHRQLQGHADVLAVTHAGHDPETNHGGQLWNLRQQIAHKIAFLREHVLLPGRPPVLLVGHSIGAAMMIKAVAQIEGLSAAPEQQQYHHQPPQKQKQLRAEVAEVKGRESGSWGPDWGLAAPAGVSRDARAAGIGPVAMRGAGELPQIMKLVAVFPFFETNFGGSWRQRQLRALAPWYEYLGWVGAAVTSLPRSLRQAFVGLNAGMDSNAVVLTSRLLSRHTVRNAFYLASHEFNDLSKPWDWALLAAFGRRLHVMGCEADTWLSRCQYDDMLTQVPGLQATWHPELRHAFCTSERQSAAVAAAVGAVVQSIPDLDLDLGMNLLTDSEEVVDLAGDLDLLFPSEPMSRANSSKTPTSSVGVTGAGTGSETTGSETPTAIDETTTRTLETHPFLHHLQQFHETAKEDQQQQRSLPRHVHNPLNDNHQHHNHPPHDDQMVPFGQTSQQRRELYGDDVVAGSHHTAIAAWGLSQAGGSSADADGDVDEVADQSADARATLYGN</sequence>
<evidence type="ECO:0000256" key="2">
    <source>
        <dbReference type="ARBA" id="ARBA00008300"/>
    </source>
</evidence>
<dbReference type="GO" id="GO:0019915">
    <property type="term" value="P:lipid storage"/>
    <property type="evidence" value="ECO:0007669"/>
    <property type="project" value="InterPro"/>
</dbReference>
<comment type="similarity">
    <text evidence="2">Belongs to the AB hydrolase superfamily. LDAH family.</text>
</comment>
<organism evidence="6 7">
    <name type="scientific">Volvox reticuliferus</name>
    <dbReference type="NCBI Taxonomy" id="1737510"/>
    <lineage>
        <taxon>Eukaryota</taxon>
        <taxon>Viridiplantae</taxon>
        <taxon>Chlorophyta</taxon>
        <taxon>core chlorophytes</taxon>
        <taxon>Chlorophyceae</taxon>
        <taxon>CS clade</taxon>
        <taxon>Chlamydomonadales</taxon>
        <taxon>Volvocaceae</taxon>
        <taxon>Volvox</taxon>
    </lineage>
</organism>
<dbReference type="GO" id="GO:0016298">
    <property type="term" value="F:lipase activity"/>
    <property type="evidence" value="ECO:0007669"/>
    <property type="project" value="InterPro"/>
</dbReference>
<reference evidence="6" key="1">
    <citation type="journal article" date="2021" name="Proc. Natl. Acad. Sci. U.S.A.">
        <title>Three genomes in the algal genus Volvox reveal the fate of a haploid sex-determining region after a transition to homothallism.</title>
        <authorList>
            <person name="Yamamoto K."/>
            <person name="Hamaji T."/>
            <person name="Kawai-Toyooka H."/>
            <person name="Matsuzaki R."/>
            <person name="Takahashi F."/>
            <person name="Nishimura Y."/>
            <person name="Kawachi M."/>
            <person name="Noguchi H."/>
            <person name="Minakuchi Y."/>
            <person name="Umen J.G."/>
            <person name="Toyoda A."/>
            <person name="Nozaki H."/>
        </authorList>
    </citation>
    <scope>NUCLEOTIDE SEQUENCE</scope>
    <source>
        <strain evidence="6">NIES-3785</strain>
    </source>
</reference>
<evidence type="ECO:0000256" key="1">
    <source>
        <dbReference type="ARBA" id="ARBA00004502"/>
    </source>
</evidence>
<keyword evidence="4" id="KW-0378">Hydrolase</keyword>
<protein>
    <submittedName>
        <fullName evidence="6">Uncharacterized protein</fullName>
    </submittedName>
</protein>
<evidence type="ECO:0000256" key="5">
    <source>
        <dbReference type="SAM" id="MobiDB-lite"/>
    </source>
</evidence>
<evidence type="ECO:0000256" key="4">
    <source>
        <dbReference type="ARBA" id="ARBA00022801"/>
    </source>
</evidence>
<dbReference type="InterPro" id="IPR019363">
    <property type="entry name" value="LDAH"/>
</dbReference>
<proteinExistence type="inferred from homology"/>